<sequence>MLFIHATVNRRFCSFVSVDISPQRHLQTRRPPELGSRACSARFVGKQQIGYINLHNSQFKALTGKYRLKRHRRVGMHFLIDKIHPHMPLSIRPQLEEQTWTTMSYSLPLPNLALSN</sequence>
<evidence type="ECO:0000313" key="2">
    <source>
        <dbReference type="Proteomes" id="UP000024635"/>
    </source>
</evidence>
<comment type="caution">
    <text evidence="1">The sequence shown here is derived from an EMBL/GenBank/DDBJ whole genome shotgun (WGS) entry which is preliminary data.</text>
</comment>
<keyword evidence="2" id="KW-1185">Reference proteome</keyword>
<gene>
    <name evidence="1" type="primary">Acey_s0352.g3248</name>
    <name evidence="1" type="ORF">Y032_0352g3248</name>
</gene>
<evidence type="ECO:0000313" key="1">
    <source>
        <dbReference type="EMBL" id="EYB82709.1"/>
    </source>
</evidence>
<proteinExistence type="predicted"/>
<reference evidence="2" key="1">
    <citation type="journal article" date="2015" name="Nat. Genet.">
        <title>The genome and transcriptome of the zoonotic hookworm Ancylostoma ceylanicum identify infection-specific gene families.</title>
        <authorList>
            <person name="Schwarz E.M."/>
            <person name="Hu Y."/>
            <person name="Antoshechkin I."/>
            <person name="Miller M.M."/>
            <person name="Sternberg P.W."/>
            <person name="Aroian R.V."/>
        </authorList>
    </citation>
    <scope>NUCLEOTIDE SEQUENCE</scope>
    <source>
        <strain evidence="2">HY135</strain>
    </source>
</reference>
<name>A0A016RXI7_9BILA</name>
<protein>
    <submittedName>
        <fullName evidence="1">Uncharacterized protein</fullName>
    </submittedName>
</protein>
<dbReference type="Proteomes" id="UP000024635">
    <property type="component" value="Unassembled WGS sequence"/>
</dbReference>
<organism evidence="1 2">
    <name type="scientific">Ancylostoma ceylanicum</name>
    <dbReference type="NCBI Taxonomy" id="53326"/>
    <lineage>
        <taxon>Eukaryota</taxon>
        <taxon>Metazoa</taxon>
        <taxon>Ecdysozoa</taxon>
        <taxon>Nematoda</taxon>
        <taxon>Chromadorea</taxon>
        <taxon>Rhabditida</taxon>
        <taxon>Rhabditina</taxon>
        <taxon>Rhabditomorpha</taxon>
        <taxon>Strongyloidea</taxon>
        <taxon>Ancylostomatidae</taxon>
        <taxon>Ancylostomatinae</taxon>
        <taxon>Ancylostoma</taxon>
    </lineage>
</organism>
<dbReference type="AlphaFoldDB" id="A0A016RXI7"/>
<dbReference type="EMBL" id="JARK01001688">
    <property type="protein sequence ID" value="EYB82709.1"/>
    <property type="molecule type" value="Genomic_DNA"/>
</dbReference>
<accession>A0A016RXI7</accession>